<keyword evidence="2" id="KW-1015">Disulfide bond</keyword>
<dbReference type="Gene3D" id="2.60.40.10">
    <property type="entry name" value="Immunoglobulins"/>
    <property type="match status" value="2"/>
</dbReference>
<dbReference type="SUPFAM" id="SSF48726">
    <property type="entry name" value="Immunoglobulin"/>
    <property type="match status" value="2"/>
</dbReference>
<keyword evidence="5" id="KW-1133">Transmembrane helix</keyword>
<evidence type="ECO:0000313" key="7">
    <source>
        <dbReference type="EMBL" id="KAJ8347615.1"/>
    </source>
</evidence>
<organism evidence="7 8">
    <name type="scientific">Synaphobranchus kaupii</name>
    <name type="common">Kaup's arrowtooth eel</name>
    <dbReference type="NCBI Taxonomy" id="118154"/>
    <lineage>
        <taxon>Eukaryota</taxon>
        <taxon>Metazoa</taxon>
        <taxon>Chordata</taxon>
        <taxon>Craniata</taxon>
        <taxon>Vertebrata</taxon>
        <taxon>Euteleostomi</taxon>
        <taxon>Actinopterygii</taxon>
        <taxon>Neopterygii</taxon>
        <taxon>Teleostei</taxon>
        <taxon>Anguilliformes</taxon>
        <taxon>Synaphobranchidae</taxon>
        <taxon>Synaphobranchus</taxon>
    </lineage>
</organism>
<evidence type="ECO:0000256" key="3">
    <source>
        <dbReference type="ARBA" id="ARBA00023180"/>
    </source>
</evidence>
<evidence type="ECO:0000256" key="5">
    <source>
        <dbReference type="SAM" id="Phobius"/>
    </source>
</evidence>
<keyword evidence="4" id="KW-0393">Immunoglobulin domain</keyword>
<dbReference type="InterPro" id="IPR003598">
    <property type="entry name" value="Ig_sub2"/>
</dbReference>
<keyword evidence="8" id="KW-1185">Reference proteome</keyword>
<keyword evidence="3" id="KW-0325">Glycoprotein</keyword>
<keyword evidence="1" id="KW-0732">Signal</keyword>
<comment type="caution">
    <text evidence="7">The sequence shown here is derived from an EMBL/GenBank/DDBJ whole genome shotgun (WGS) entry which is preliminary data.</text>
</comment>
<keyword evidence="5" id="KW-0472">Membrane</keyword>
<dbReference type="InterPro" id="IPR007110">
    <property type="entry name" value="Ig-like_dom"/>
</dbReference>
<dbReference type="PANTHER" id="PTHR44337">
    <property type="entry name" value="CARCINOEMBRYONIC ANTIGEN-RELATED CELL ADHESION MOLECULE 8"/>
    <property type="match status" value="1"/>
</dbReference>
<evidence type="ECO:0000256" key="4">
    <source>
        <dbReference type="ARBA" id="ARBA00023319"/>
    </source>
</evidence>
<dbReference type="Pfam" id="PF13927">
    <property type="entry name" value="Ig_3"/>
    <property type="match status" value="1"/>
</dbReference>
<dbReference type="AlphaFoldDB" id="A0A9Q1EYT5"/>
<evidence type="ECO:0000259" key="6">
    <source>
        <dbReference type="PROSITE" id="PS50835"/>
    </source>
</evidence>
<proteinExistence type="predicted"/>
<evidence type="ECO:0000256" key="1">
    <source>
        <dbReference type="ARBA" id="ARBA00022729"/>
    </source>
</evidence>
<gene>
    <name evidence="7" type="ORF">SKAU_G00262040</name>
</gene>
<dbReference type="Proteomes" id="UP001152622">
    <property type="component" value="Chromosome 10"/>
</dbReference>
<sequence length="343" mass="39095">MNTATSEPAQEPRFHVKLHRHAVLYMDYPPEDKASPVIEVEWRKHGDQHHLILKHQKSNSTFFGGYCNRTRYYFKNNTLILDSIIQDDEGVYEVSLVYKNNSEWSMKLHLFLIHMLFSIVPPPDPSIKVDMNNSQAMLVLRCEVESGIDLSYHWLKNGQPLPQDERHSLVEGNSTLQVNNLTRADCVNYTCVAANDLDWSKGHIQLNGSVMETCSVSAASALTLKTILSIAVAAFCAFGVCVLILCIRRHQEIWQWLKGRNSNEQPANSRRGQRRVTNEDDVIEYRVYDEIWEEQISPEAQEAVQLECVYTAFIPDCPGAGSIQRPVQIEDFGYSTINTLGHV</sequence>
<dbReference type="PANTHER" id="PTHR44337:SF26">
    <property type="entry name" value="CARCINOEMBRYONIC ANTIGEN-RELATED CELL ADHESION MOLECULE 1-LIKE"/>
    <property type="match status" value="1"/>
</dbReference>
<feature type="domain" description="Ig-like" evidence="6">
    <location>
        <begin position="123"/>
        <end position="217"/>
    </location>
</feature>
<dbReference type="EMBL" id="JAINUF010000010">
    <property type="protein sequence ID" value="KAJ8347615.1"/>
    <property type="molecule type" value="Genomic_DNA"/>
</dbReference>
<dbReference type="OrthoDB" id="6353782at2759"/>
<accession>A0A9Q1EYT5</accession>
<dbReference type="PROSITE" id="PS50835">
    <property type="entry name" value="IG_LIKE"/>
    <property type="match status" value="1"/>
</dbReference>
<keyword evidence="5" id="KW-0812">Transmembrane</keyword>
<evidence type="ECO:0000313" key="8">
    <source>
        <dbReference type="Proteomes" id="UP001152622"/>
    </source>
</evidence>
<evidence type="ECO:0000256" key="2">
    <source>
        <dbReference type="ARBA" id="ARBA00023157"/>
    </source>
</evidence>
<protein>
    <recommendedName>
        <fullName evidence="6">Ig-like domain-containing protein</fullName>
    </recommendedName>
</protein>
<feature type="transmembrane region" description="Helical" evidence="5">
    <location>
        <begin position="227"/>
        <end position="247"/>
    </location>
</feature>
<dbReference type="InterPro" id="IPR013783">
    <property type="entry name" value="Ig-like_fold"/>
</dbReference>
<dbReference type="InterPro" id="IPR036179">
    <property type="entry name" value="Ig-like_dom_sf"/>
</dbReference>
<reference evidence="7" key="1">
    <citation type="journal article" date="2023" name="Science">
        <title>Genome structures resolve the early diversification of teleost fishes.</title>
        <authorList>
            <person name="Parey E."/>
            <person name="Louis A."/>
            <person name="Montfort J."/>
            <person name="Bouchez O."/>
            <person name="Roques C."/>
            <person name="Iampietro C."/>
            <person name="Lluch J."/>
            <person name="Castinel A."/>
            <person name="Donnadieu C."/>
            <person name="Desvignes T."/>
            <person name="Floi Bucao C."/>
            <person name="Jouanno E."/>
            <person name="Wen M."/>
            <person name="Mejri S."/>
            <person name="Dirks R."/>
            <person name="Jansen H."/>
            <person name="Henkel C."/>
            <person name="Chen W.J."/>
            <person name="Zahm M."/>
            <person name="Cabau C."/>
            <person name="Klopp C."/>
            <person name="Thompson A.W."/>
            <person name="Robinson-Rechavi M."/>
            <person name="Braasch I."/>
            <person name="Lecointre G."/>
            <person name="Bobe J."/>
            <person name="Postlethwait J.H."/>
            <person name="Berthelot C."/>
            <person name="Roest Crollius H."/>
            <person name="Guiguen Y."/>
        </authorList>
    </citation>
    <scope>NUCLEOTIDE SEQUENCE</scope>
    <source>
        <strain evidence="7">WJC10195</strain>
    </source>
</reference>
<dbReference type="SMART" id="SM00408">
    <property type="entry name" value="IGc2"/>
    <property type="match status" value="1"/>
</dbReference>
<dbReference type="InterPro" id="IPR052598">
    <property type="entry name" value="IgSF_CEA-related"/>
</dbReference>
<name>A0A9Q1EYT5_SYNKA</name>